<evidence type="ECO:0000256" key="5">
    <source>
        <dbReference type="ARBA" id="ARBA00022840"/>
    </source>
</evidence>
<keyword evidence="6 10" id="KW-0175">Coiled coil</keyword>
<feature type="coiled-coil region" evidence="10">
    <location>
        <begin position="846"/>
        <end position="904"/>
    </location>
</feature>
<dbReference type="InterPro" id="IPR036961">
    <property type="entry name" value="Kinesin_motor_dom_sf"/>
</dbReference>
<dbReference type="InterPro" id="IPR027417">
    <property type="entry name" value="P-loop_NTPase"/>
</dbReference>
<dbReference type="PANTHER" id="PTHR47968">
    <property type="entry name" value="CENTROMERE PROTEIN E"/>
    <property type="match status" value="1"/>
</dbReference>
<comment type="subcellular location">
    <subcellularLocation>
        <location evidence="1">Cytoplasm</location>
        <location evidence="1">Cytoskeleton</location>
    </subcellularLocation>
</comment>
<organism evidence="13 14">
    <name type="scientific">Filobasidium floriforme</name>
    <dbReference type="NCBI Taxonomy" id="5210"/>
    <lineage>
        <taxon>Eukaryota</taxon>
        <taxon>Fungi</taxon>
        <taxon>Dikarya</taxon>
        <taxon>Basidiomycota</taxon>
        <taxon>Agaricomycotina</taxon>
        <taxon>Tremellomycetes</taxon>
        <taxon>Filobasidiales</taxon>
        <taxon>Filobasidiaceae</taxon>
        <taxon>Filobasidium</taxon>
    </lineage>
</organism>
<dbReference type="GO" id="GO:0008017">
    <property type="term" value="F:microtubule binding"/>
    <property type="evidence" value="ECO:0007669"/>
    <property type="project" value="InterPro"/>
</dbReference>
<feature type="compositionally biased region" description="Polar residues" evidence="11">
    <location>
        <begin position="401"/>
        <end position="412"/>
    </location>
</feature>
<reference evidence="13" key="1">
    <citation type="submission" date="2020-04" db="EMBL/GenBank/DDBJ databases">
        <title>Analysis of mating type loci in Filobasidium floriforme.</title>
        <authorList>
            <person name="Nowrousian M."/>
        </authorList>
    </citation>
    <scope>NUCLEOTIDE SEQUENCE</scope>
    <source>
        <strain evidence="13">CBS 6242</strain>
    </source>
</reference>
<evidence type="ECO:0000256" key="8">
    <source>
        <dbReference type="ARBA" id="ARBA00023212"/>
    </source>
</evidence>
<feature type="coiled-coil region" evidence="10">
    <location>
        <begin position="479"/>
        <end position="572"/>
    </location>
</feature>
<dbReference type="PRINTS" id="PR00380">
    <property type="entry name" value="KINESINHEAVY"/>
</dbReference>
<feature type="region of interest" description="Disordered" evidence="11">
    <location>
        <begin position="441"/>
        <end position="463"/>
    </location>
</feature>
<keyword evidence="14" id="KW-1185">Reference proteome</keyword>
<evidence type="ECO:0000256" key="10">
    <source>
        <dbReference type="SAM" id="Coils"/>
    </source>
</evidence>
<accession>A0A8K0JW21</accession>
<dbReference type="Pfam" id="PF00225">
    <property type="entry name" value="Kinesin"/>
    <property type="match status" value="1"/>
</dbReference>
<feature type="region of interest" description="Disordered" evidence="11">
    <location>
        <begin position="401"/>
        <end position="429"/>
    </location>
</feature>
<protein>
    <recommendedName>
        <fullName evidence="12">Kinesin motor domain-containing protein</fullName>
    </recommendedName>
</protein>
<keyword evidence="3" id="KW-0493">Microtubule</keyword>
<feature type="domain" description="Kinesin motor" evidence="12">
    <location>
        <begin position="5"/>
        <end position="333"/>
    </location>
</feature>
<dbReference type="AlphaFoldDB" id="A0A8K0JW21"/>
<evidence type="ECO:0000256" key="4">
    <source>
        <dbReference type="ARBA" id="ARBA00022741"/>
    </source>
</evidence>
<dbReference type="GO" id="GO:0007018">
    <property type="term" value="P:microtubule-based movement"/>
    <property type="evidence" value="ECO:0007669"/>
    <property type="project" value="InterPro"/>
</dbReference>
<keyword evidence="7 9" id="KW-0505">Motor protein</keyword>
<feature type="binding site" evidence="9">
    <location>
        <begin position="91"/>
        <end position="98"/>
    </location>
    <ligand>
        <name>ATP</name>
        <dbReference type="ChEBI" id="CHEBI:30616"/>
    </ligand>
</feature>
<dbReference type="PROSITE" id="PS50067">
    <property type="entry name" value="KINESIN_MOTOR_2"/>
    <property type="match status" value="1"/>
</dbReference>
<evidence type="ECO:0000256" key="9">
    <source>
        <dbReference type="PROSITE-ProRule" id="PRU00283"/>
    </source>
</evidence>
<dbReference type="PANTHER" id="PTHR47968:SF75">
    <property type="entry name" value="CENTROMERE-ASSOCIATED PROTEIN E"/>
    <property type="match status" value="1"/>
</dbReference>
<evidence type="ECO:0000313" key="14">
    <source>
        <dbReference type="Proteomes" id="UP000812966"/>
    </source>
</evidence>
<dbReference type="Proteomes" id="UP000812966">
    <property type="component" value="Unassembled WGS sequence"/>
</dbReference>
<comment type="caution">
    <text evidence="13">The sequence shown here is derived from an EMBL/GenBank/DDBJ whole genome shotgun (WGS) entry which is preliminary data.</text>
</comment>
<keyword evidence="4 9" id="KW-0547">Nucleotide-binding</keyword>
<comment type="similarity">
    <text evidence="9">Belongs to the TRAFAC class myosin-kinesin ATPase superfamily. Kinesin family.</text>
</comment>
<dbReference type="CDD" id="cd01369">
    <property type="entry name" value="KISc_KHC_KIF5"/>
    <property type="match status" value="1"/>
</dbReference>
<dbReference type="GO" id="GO:0003777">
    <property type="term" value="F:microtubule motor activity"/>
    <property type="evidence" value="ECO:0007669"/>
    <property type="project" value="InterPro"/>
</dbReference>
<sequence>MSGNNIKTLTSFRPFNRLETENGSTECIDVLDEHTVRMKNGGAVNGPEGDGFTFDRVFPSPTGQAEIFDFGVKGIVEDVMEGFNGTLFCYGQTGSGKTFSKLGADIDNVELKGLIPRITEQIFASIAVADANVEYTVKVSYMEIYMERIKDLLAPANDNLSIHEEKNRGVYVKGLTDVYVGSEMEVFDVMKAGARSRVVASTQMNAESSRSHSIFLIAIHQRNVNTGSQKSGNLYLVDLAGSEKVGKTGASGQTLEEAKKINKSLSALGMVINSLTDGKSSHVPYRDSKLTRILQESLGGNSRTTLIINCSPATYNEAETLGTLRFGMRAKSIKNKARVNTEMSPAELKILLSKTKGNLMFVESYRDALLGEVGVWRAGNKVEESDWATEDKVRMLMGSGNASGTVSASTRRPGSAMGTLASPGLSSSVTSRAGTPNLLDAFKDPSGRVSPAGSAMASRLDADEREEFLRRENELSDAVTEKESSLATQERLVQELRAELSGIREDSKAQTALQLEVSELRAVQARLEEEVRENGTSLDVARDKEGELTAELKALRLQVEELQLAKATAVSDDREKRKAEMLSEMMAKIETGGKSSETGLEALQSLLVRLDGGAAEARPAELLSESKDVIRQHLLVSQTAQRDSQDRLRRLQDDVEVQQQRREELERILVEKDAAYEDLLAQQSMEALGPAVVDDIKAQFEAQYASKQSLMEVEEAALRKRIEHQEDEIVRLHDTIEDQTASIDNLNRLLAEATSGVEGGREFAQAVQELERTKRSSELQQAEFESVKRNLMRDVTDRCEKVIELQMQLDEYKEKYKAIARSTNIKAQLKRAQMLEYNMSQMEDSQRRLVHQNTQFKRELNAAERKLSERRERIINLEERVGDYEELKSREDEMVHQIQLLQTQLAQAARQPLLPNAINAGRIAKPMRGGGGIANIQNEPAAPSAIASNTKQRLADDIGGTMRRQSWFMPTARGNN</sequence>
<gene>
    <name evidence="13" type="ORF">FFLO_00656</name>
</gene>
<evidence type="ECO:0000259" key="12">
    <source>
        <dbReference type="PROSITE" id="PS50067"/>
    </source>
</evidence>
<name>A0A8K0JW21_9TREE</name>
<dbReference type="InterPro" id="IPR027640">
    <property type="entry name" value="Kinesin-like_fam"/>
</dbReference>
<evidence type="ECO:0000256" key="6">
    <source>
        <dbReference type="ARBA" id="ARBA00023054"/>
    </source>
</evidence>
<keyword evidence="8" id="KW-0206">Cytoskeleton</keyword>
<dbReference type="GO" id="GO:0005874">
    <property type="term" value="C:microtubule"/>
    <property type="evidence" value="ECO:0007669"/>
    <property type="project" value="UniProtKB-KW"/>
</dbReference>
<evidence type="ECO:0000313" key="13">
    <source>
        <dbReference type="EMBL" id="KAG7571473.1"/>
    </source>
</evidence>
<evidence type="ECO:0000256" key="1">
    <source>
        <dbReference type="ARBA" id="ARBA00004245"/>
    </source>
</evidence>
<dbReference type="InterPro" id="IPR001752">
    <property type="entry name" value="Kinesin_motor_dom"/>
</dbReference>
<dbReference type="GO" id="GO:0005524">
    <property type="term" value="F:ATP binding"/>
    <property type="evidence" value="ECO:0007669"/>
    <property type="project" value="UniProtKB-UniRule"/>
</dbReference>
<dbReference type="FunFam" id="3.40.850.10:FF:000031">
    <property type="entry name" value="Kinesin-like protein"/>
    <property type="match status" value="1"/>
</dbReference>
<evidence type="ECO:0000256" key="2">
    <source>
        <dbReference type="ARBA" id="ARBA00022490"/>
    </source>
</evidence>
<evidence type="ECO:0000256" key="11">
    <source>
        <dbReference type="SAM" id="MobiDB-lite"/>
    </source>
</evidence>
<keyword evidence="2" id="KW-0963">Cytoplasm</keyword>
<feature type="coiled-coil region" evidence="10">
    <location>
        <begin position="641"/>
        <end position="682"/>
    </location>
</feature>
<evidence type="ECO:0000256" key="3">
    <source>
        <dbReference type="ARBA" id="ARBA00022701"/>
    </source>
</evidence>
<dbReference type="SMART" id="SM00129">
    <property type="entry name" value="KISc"/>
    <property type="match status" value="1"/>
</dbReference>
<proteinExistence type="inferred from homology"/>
<dbReference type="Gene3D" id="3.40.850.10">
    <property type="entry name" value="Kinesin motor domain"/>
    <property type="match status" value="1"/>
</dbReference>
<evidence type="ECO:0000256" key="7">
    <source>
        <dbReference type="ARBA" id="ARBA00023175"/>
    </source>
</evidence>
<dbReference type="EMBL" id="JABELV010000007">
    <property type="protein sequence ID" value="KAG7571473.1"/>
    <property type="molecule type" value="Genomic_DNA"/>
</dbReference>
<dbReference type="SUPFAM" id="SSF52540">
    <property type="entry name" value="P-loop containing nucleoside triphosphate hydrolases"/>
    <property type="match status" value="1"/>
</dbReference>
<keyword evidence="5 9" id="KW-0067">ATP-binding</keyword>